<keyword evidence="7" id="KW-0732">Signal</keyword>
<evidence type="ECO:0000256" key="1">
    <source>
        <dbReference type="ARBA" id="ARBA00001947"/>
    </source>
</evidence>
<protein>
    <submittedName>
        <fullName evidence="9">Zinc carboxypeptidase</fullName>
    </submittedName>
</protein>
<reference evidence="9 10" key="1">
    <citation type="submission" date="2020-08" db="EMBL/GenBank/DDBJ databases">
        <title>Description of novel Flavobacterium F-392 isolate.</title>
        <authorList>
            <person name="Saticioglu I.B."/>
            <person name="Duman M."/>
            <person name="Altun S."/>
        </authorList>
    </citation>
    <scope>NUCLEOTIDE SEQUENCE [LARGE SCALE GENOMIC DNA]</scope>
    <source>
        <strain evidence="9 10">F-392</strain>
    </source>
</reference>
<accession>A0A923SL40</accession>
<proteinExistence type="inferred from homology"/>
<dbReference type="RefSeq" id="WP_187021084.1">
    <property type="nucleotide sequence ID" value="NZ_JACRUK010000059.1"/>
</dbReference>
<keyword evidence="3" id="KW-0645">Protease</keyword>
<comment type="caution">
    <text evidence="9">The sequence shown here is derived from an EMBL/GenBank/DDBJ whole genome shotgun (WGS) entry which is preliminary data.</text>
</comment>
<keyword evidence="5" id="KW-0862">Zinc</keyword>
<dbReference type="EMBL" id="JACRUL010000059">
    <property type="protein sequence ID" value="MBC5845908.1"/>
    <property type="molecule type" value="Genomic_DNA"/>
</dbReference>
<feature type="chain" id="PRO_5036874790" evidence="7">
    <location>
        <begin position="18"/>
        <end position="840"/>
    </location>
</feature>
<keyword evidence="9" id="KW-0121">Carboxypeptidase</keyword>
<dbReference type="Gene3D" id="3.40.630.10">
    <property type="entry name" value="Zn peptidases"/>
    <property type="match status" value="1"/>
</dbReference>
<dbReference type="CDD" id="cd03143">
    <property type="entry name" value="A4_beta-galactosidase_middle_domain"/>
    <property type="match status" value="1"/>
</dbReference>
<feature type="signal peptide" evidence="7">
    <location>
        <begin position="1"/>
        <end position="17"/>
    </location>
</feature>
<evidence type="ECO:0000313" key="10">
    <source>
        <dbReference type="Proteomes" id="UP000641454"/>
    </source>
</evidence>
<evidence type="ECO:0000259" key="8">
    <source>
        <dbReference type="Pfam" id="PF00246"/>
    </source>
</evidence>
<name>A0A923SL40_9FLAO</name>
<dbReference type="GO" id="GO:0006508">
    <property type="term" value="P:proteolysis"/>
    <property type="evidence" value="ECO:0007669"/>
    <property type="project" value="UniProtKB-KW"/>
</dbReference>
<dbReference type="GO" id="GO:0004181">
    <property type="term" value="F:metallocarboxypeptidase activity"/>
    <property type="evidence" value="ECO:0007669"/>
    <property type="project" value="InterPro"/>
</dbReference>
<evidence type="ECO:0000256" key="6">
    <source>
        <dbReference type="ARBA" id="ARBA00023049"/>
    </source>
</evidence>
<comment type="similarity">
    <text evidence="2">Belongs to the peptidase M14 family.</text>
</comment>
<dbReference type="SUPFAM" id="SSF53187">
    <property type="entry name" value="Zn-dependent exopeptidases"/>
    <property type="match status" value="1"/>
</dbReference>
<evidence type="ECO:0000256" key="5">
    <source>
        <dbReference type="ARBA" id="ARBA00022833"/>
    </source>
</evidence>
<keyword evidence="4" id="KW-0378">Hydrolase</keyword>
<dbReference type="Pfam" id="PF00246">
    <property type="entry name" value="Peptidase_M14"/>
    <property type="match status" value="1"/>
</dbReference>
<dbReference type="SUPFAM" id="SSF52317">
    <property type="entry name" value="Class I glutamine amidotransferase-like"/>
    <property type="match status" value="1"/>
</dbReference>
<dbReference type="InterPro" id="IPR000834">
    <property type="entry name" value="Peptidase_M14"/>
</dbReference>
<dbReference type="GO" id="GO:0008270">
    <property type="term" value="F:zinc ion binding"/>
    <property type="evidence" value="ECO:0007669"/>
    <property type="project" value="InterPro"/>
</dbReference>
<dbReference type="InterPro" id="IPR029062">
    <property type="entry name" value="Class_I_gatase-like"/>
</dbReference>
<dbReference type="CDD" id="cd06238">
    <property type="entry name" value="M14-like"/>
    <property type="match status" value="1"/>
</dbReference>
<gene>
    <name evidence="9" type="ORF">H8R25_15910</name>
</gene>
<comment type="cofactor">
    <cofactor evidence="1">
        <name>Zn(2+)</name>
        <dbReference type="ChEBI" id="CHEBI:29105"/>
    </cofactor>
</comment>
<evidence type="ECO:0000256" key="2">
    <source>
        <dbReference type="ARBA" id="ARBA00005988"/>
    </source>
</evidence>
<dbReference type="GO" id="GO:0005615">
    <property type="term" value="C:extracellular space"/>
    <property type="evidence" value="ECO:0007669"/>
    <property type="project" value="TreeGrafter"/>
</dbReference>
<dbReference type="PANTHER" id="PTHR11705:SF143">
    <property type="entry name" value="SLL0236 PROTEIN"/>
    <property type="match status" value="1"/>
</dbReference>
<evidence type="ECO:0000256" key="3">
    <source>
        <dbReference type="ARBA" id="ARBA00022670"/>
    </source>
</evidence>
<keyword evidence="6" id="KW-0482">Metalloprotease</keyword>
<evidence type="ECO:0000256" key="4">
    <source>
        <dbReference type="ARBA" id="ARBA00022801"/>
    </source>
</evidence>
<evidence type="ECO:0000256" key="7">
    <source>
        <dbReference type="SAM" id="SignalP"/>
    </source>
</evidence>
<dbReference type="PANTHER" id="PTHR11705">
    <property type="entry name" value="PROTEASE FAMILY M14 CARBOXYPEPTIDASE A,B"/>
    <property type="match status" value="1"/>
</dbReference>
<dbReference type="AlphaFoldDB" id="A0A923SL40"/>
<sequence>MKLLYYFTFLIAFAASAQHKAQPTLDYYLPQNVTYNKNIPTPKSIFNFELGEMHTDHTQLAYYMAAVAKVSDRIAIETTGYTFENRPLQLLTISSPKNLARIKEINEQHLENLKAGSNAKNTADMPIVVYLGYSIHGNESSGSGAAIALTYYLAACESAELEKTLENTVILLDPCFNPDGIQRFSTWVNSNKSTNLVTDPNDREFNEGWPRGRFNHYLFDMNRDWLPVQLPESQARIKTFRKWMPNILCDFHEMGTNATYFFQPGEPSRTNPLTPELNQKLTMKIAGYHAKALDKIGSSYFIEENYDDFYYGKGSSYPDINGSIGILFEQASSRGHAQESANGVITFPFTIRNQFTTSLSTLQATSEMRTELLNYQRDFYTNARAESKSSKIKGYVIGDEKDATRVNELAKILSQHKVEMLALKNDITVNTKKFTKDNSYIIPVDQQNTKLINAIFDRQTKFKDSLFYDISAWSFDLAFNVNFEGLNSLAEAGSKYEPTIKTGTVTGKSNIGYLMEWTDHKSPKLLYQLLSKGLRVRTTSQPFTHNGKVFSYGSLFIPVQNQEMNTDEIHQYLSTLIPDYPFDITAVSTGFTDGINLGNPNFETLTVPKVAMLVGKGVDPADAGEIWHLFDQKAAMPLTKIDTDQIQGVNLSKYTTLILVNGNYSGLSKETTTKIEQWVQNGGTLIAYQDAIKWLNASKIIEVTLKTNKQEAKDISFEQVDDFRGAQLIAGAIFETKLDLSHPINFGMPRNKLPIFRNTSIIIEPNKNSFANPIQYTKTPLLSGYISKPNLALLKETVPFQAIRKGDGKILIFTDNTNFRAFWLGTEKLFWNALFFSKLM</sequence>
<keyword evidence="10" id="KW-1185">Reference proteome</keyword>
<organism evidence="9 10">
    <name type="scientific">Flavobacterium muglaense</name>
    <dbReference type="NCBI Taxonomy" id="2764716"/>
    <lineage>
        <taxon>Bacteria</taxon>
        <taxon>Pseudomonadati</taxon>
        <taxon>Bacteroidota</taxon>
        <taxon>Flavobacteriia</taxon>
        <taxon>Flavobacteriales</taxon>
        <taxon>Flavobacteriaceae</taxon>
        <taxon>Flavobacterium</taxon>
    </lineage>
</organism>
<evidence type="ECO:0000313" key="9">
    <source>
        <dbReference type="EMBL" id="MBC5845908.1"/>
    </source>
</evidence>
<dbReference type="Proteomes" id="UP000641454">
    <property type="component" value="Unassembled WGS sequence"/>
</dbReference>
<feature type="domain" description="Peptidase M14" evidence="8">
    <location>
        <begin position="64"/>
        <end position="313"/>
    </location>
</feature>